<keyword evidence="2" id="KW-1185">Reference proteome</keyword>
<comment type="caution">
    <text evidence="1">The sequence shown here is derived from an EMBL/GenBank/DDBJ whole genome shotgun (WGS) entry which is preliminary data.</text>
</comment>
<dbReference type="Pfam" id="PF05359">
    <property type="entry name" value="DUF748"/>
    <property type="match status" value="1"/>
</dbReference>
<accession>A0A8J7RHW5</accession>
<proteinExistence type="predicted"/>
<dbReference type="InterPro" id="IPR052894">
    <property type="entry name" value="AsmA-related"/>
</dbReference>
<dbReference type="EMBL" id="JAFIDN010000003">
    <property type="protein sequence ID" value="MBP3192115.1"/>
    <property type="molecule type" value="Genomic_DNA"/>
</dbReference>
<evidence type="ECO:0000313" key="1">
    <source>
        <dbReference type="EMBL" id="MBP3192115.1"/>
    </source>
</evidence>
<reference evidence="1" key="1">
    <citation type="submission" date="2021-02" db="EMBL/GenBank/DDBJ databases">
        <title>Natronogracilivirga saccharolytica gen. nov. sp. nov. a new anaerobic, haloalkiliphilic carbohydrate-fermenting bacterium from soda lake and proposing of Cyclonatronumiaceae fam. nov. in the phylum Balneolaeota.</title>
        <authorList>
            <person name="Zhilina T.N."/>
            <person name="Sorokin D.Y."/>
            <person name="Zavarzina D.G."/>
            <person name="Toshchakov S.V."/>
            <person name="Kublanov I.V."/>
        </authorList>
    </citation>
    <scope>NUCLEOTIDE SEQUENCE</scope>
    <source>
        <strain evidence="1">Z-1702</strain>
    </source>
</reference>
<protein>
    <submittedName>
        <fullName evidence="1">AsmA family protein</fullName>
    </submittedName>
</protein>
<dbReference type="AlphaFoldDB" id="A0A8J7RHW5"/>
<dbReference type="RefSeq" id="WP_210511010.1">
    <property type="nucleotide sequence ID" value="NZ_JAFIDN010000003.1"/>
</dbReference>
<dbReference type="Proteomes" id="UP000673975">
    <property type="component" value="Unassembled WGS sequence"/>
</dbReference>
<dbReference type="PANTHER" id="PTHR30441">
    <property type="entry name" value="DUF748 DOMAIN-CONTAINING PROTEIN"/>
    <property type="match status" value="1"/>
</dbReference>
<organism evidence="1 2">
    <name type="scientific">Natronogracilivirga saccharolytica</name>
    <dbReference type="NCBI Taxonomy" id="2812953"/>
    <lineage>
        <taxon>Bacteria</taxon>
        <taxon>Pseudomonadati</taxon>
        <taxon>Balneolota</taxon>
        <taxon>Balneolia</taxon>
        <taxon>Balneolales</taxon>
        <taxon>Cyclonatronaceae</taxon>
        <taxon>Natronogracilivirga</taxon>
    </lineage>
</organism>
<sequence>MKKVALVLGIFLLVIVILIGGLSLYLTDERLRSWVLPEIQEATGRDVQIERISYTLFRTFPRFGLVIENLEVPDPREDKLAGVERLLVSVNLIPLIGGEVSVHRLEVNRPEFTYVIYEDGSTNLDDFLPEEEPDEEPEPAELMELDLSEIIVTDAAFGMTDHQTETSVMLSELDIRSALRFTDVLESTMDVSLGSLDVIFEGQRMVSGLGLTLTQTSVLDIEGEQLQLQDGTLNLAGLGLTLEGNISDWGGGEPLVDLNMESESDDFGALLDLVPPEFEEFIADLDTGGELEVMLSLQGRISEDEVPSFEARAGITDGFIQHTDVPDRISGITLSANAVNDLVVIEAFEATAGETRISASGEIRDPLEESAVFDISGSMSADLSTMDRYVPLEEFDITDLAGLIDISAEASGLVWDPENVQFDVSVSFSDGRIAHAEIPRAVEDIIVELQATHQEVSITRATARSSDNYFSATGTLTSPLDLDAATFEATGDVTWDLATVKEYYPIDEDTLEIRGMISFSGSAGGRLDDPENASFDLDLELADGFISYHELGQPIEELTTRVNVTERNVSVSDAAVRSGSNRFSMNGSVRNYMEENAVFDLTINGFLALNEMDTYYPLEDEFGLVMSGSVDSDVRLRGSIDDLEGIRLDGTVEANDISMDSPDLLLPLADLNGAITFRGEDLTTGGITFLFGESDYHITGDIMNFKALMYEPGEASPTRFTGRFRSEFFDADEFLDFEDVPEDPEPFEAWLPNLEGEMEVEIDVLQFFAMEATDITGTVEMSPDHIGSDNARLAIYGGSMDGSFRWDVFAADHTGFTFNGDLQNMRVEELFSHFDLGGQANLAEHVRADFSATTEFYAEFDEYFEMDMMELFADGDFGMDEARISDHPVQEGLAGLLNSDDLRDLSLDTWTADYHIEDGIMRLDNFNLTSRDLGLNLSGTQDLISDELDYRAEIVMPGEWVERLAGTIPREGREALKRDDGMLVLPLTIRGTSESPRPGVDDSKVREAVEDYLRRRAEDEGRDIIDGVLDRFRRN</sequence>
<dbReference type="InterPro" id="IPR008023">
    <property type="entry name" value="DUF748"/>
</dbReference>
<dbReference type="GO" id="GO:0090313">
    <property type="term" value="P:regulation of protein targeting to membrane"/>
    <property type="evidence" value="ECO:0007669"/>
    <property type="project" value="TreeGrafter"/>
</dbReference>
<dbReference type="PANTHER" id="PTHR30441:SF8">
    <property type="entry name" value="DUF748 DOMAIN-CONTAINING PROTEIN"/>
    <property type="match status" value="1"/>
</dbReference>
<name>A0A8J7RHW5_9BACT</name>
<dbReference type="GO" id="GO:0005886">
    <property type="term" value="C:plasma membrane"/>
    <property type="evidence" value="ECO:0007669"/>
    <property type="project" value="TreeGrafter"/>
</dbReference>
<evidence type="ECO:0000313" key="2">
    <source>
        <dbReference type="Proteomes" id="UP000673975"/>
    </source>
</evidence>
<gene>
    <name evidence="1" type="ORF">NATSA_05515</name>
</gene>